<protein>
    <submittedName>
        <fullName evidence="2">Steroid delta-isomerase</fullName>
        <ecNumber evidence="2">5.3.3.1</ecNumber>
    </submittedName>
</protein>
<dbReference type="EMBL" id="JACHKZ010000050">
    <property type="protein sequence ID" value="MBB6580029.1"/>
    <property type="molecule type" value="Genomic_DNA"/>
</dbReference>
<dbReference type="SUPFAM" id="SSF54427">
    <property type="entry name" value="NTF2-like"/>
    <property type="match status" value="1"/>
</dbReference>
<dbReference type="Proteomes" id="UP000562492">
    <property type="component" value="Unassembled WGS sequence"/>
</dbReference>
<keyword evidence="2" id="KW-0413">Isomerase</keyword>
<evidence type="ECO:0000259" key="1">
    <source>
        <dbReference type="Pfam" id="PF12680"/>
    </source>
</evidence>
<dbReference type="RefSeq" id="WP_184711701.1">
    <property type="nucleotide sequence ID" value="NZ_JACHKZ010000050.1"/>
</dbReference>
<feature type="domain" description="SnoaL-like" evidence="1">
    <location>
        <begin position="21"/>
        <end position="96"/>
    </location>
</feature>
<sequence length="153" mass="18360">MIKDFNFDFNDVDTALNKLVQFYENLTPESLKELDCYYAPEAYFKDPFNEVYGVFAIIRIFEHMFASLREPRFVITQKFIQANKAFIEWEFHFQMRYLGKKDVQCIHGSSFLIFDAQGFVSHHRDYWDAAEELYEKIPIIGILMRWLRRLAST</sequence>
<organism evidence="2 3">
    <name type="scientific">Comamonas odontotermitis</name>
    <dbReference type="NCBI Taxonomy" id="379895"/>
    <lineage>
        <taxon>Bacteria</taxon>
        <taxon>Pseudomonadati</taxon>
        <taxon>Pseudomonadota</taxon>
        <taxon>Betaproteobacteria</taxon>
        <taxon>Burkholderiales</taxon>
        <taxon>Comamonadaceae</taxon>
        <taxon>Comamonas</taxon>
    </lineage>
</organism>
<gene>
    <name evidence="2" type="ORF">HNP33_004155</name>
</gene>
<dbReference type="Gene3D" id="3.10.450.50">
    <property type="match status" value="1"/>
</dbReference>
<dbReference type="GO" id="GO:0004769">
    <property type="term" value="F:steroid Delta-isomerase activity"/>
    <property type="evidence" value="ECO:0007669"/>
    <property type="project" value="UniProtKB-EC"/>
</dbReference>
<dbReference type="InterPro" id="IPR037401">
    <property type="entry name" value="SnoaL-like"/>
</dbReference>
<dbReference type="Pfam" id="PF12680">
    <property type="entry name" value="SnoaL_2"/>
    <property type="match status" value="1"/>
</dbReference>
<comment type="caution">
    <text evidence="2">The sequence shown here is derived from an EMBL/GenBank/DDBJ whole genome shotgun (WGS) entry which is preliminary data.</text>
</comment>
<evidence type="ECO:0000313" key="3">
    <source>
        <dbReference type="Proteomes" id="UP000562492"/>
    </source>
</evidence>
<accession>A0ABR6RLX8</accession>
<proteinExistence type="predicted"/>
<reference evidence="2 3" key="1">
    <citation type="submission" date="2020-08" db="EMBL/GenBank/DDBJ databases">
        <title>Functional genomics of gut bacteria from endangered species of beetles.</title>
        <authorList>
            <person name="Carlos-Shanley C."/>
        </authorList>
    </citation>
    <scope>NUCLEOTIDE SEQUENCE [LARGE SCALE GENOMIC DNA]</scope>
    <source>
        <strain evidence="2 3">S00124</strain>
    </source>
</reference>
<evidence type="ECO:0000313" key="2">
    <source>
        <dbReference type="EMBL" id="MBB6580029.1"/>
    </source>
</evidence>
<dbReference type="EC" id="5.3.3.1" evidence="2"/>
<keyword evidence="3" id="KW-1185">Reference proteome</keyword>
<dbReference type="InterPro" id="IPR032710">
    <property type="entry name" value="NTF2-like_dom_sf"/>
</dbReference>
<name>A0ABR6RLX8_9BURK</name>